<dbReference type="PANTHER" id="PTHR11579:SF0">
    <property type="entry name" value="PROTEIN-L-ISOASPARTATE(D-ASPARTATE) O-METHYLTRANSFERASE"/>
    <property type="match status" value="1"/>
</dbReference>
<protein>
    <recommendedName>
        <fullName evidence="7">Protein-L-isoaspartate O-methyltransferase</fullName>
        <ecNumber evidence="7">2.1.1.77</ecNumber>
    </recommendedName>
    <alternativeName>
        <fullName evidence="7">L-isoaspartyl protein carboxyl methyltransferase</fullName>
    </alternativeName>
    <alternativeName>
        <fullName evidence="7">Protein L-isoaspartyl methyltransferase</fullName>
    </alternativeName>
    <alternativeName>
        <fullName evidence="7">Protein-beta-aspartate methyltransferase</fullName>
        <shortName evidence="7">PIMT</shortName>
    </alternativeName>
</protein>
<dbReference type="NCBIfam" id="NF001453">
    <property type="entry name" value="PRK00312.1"/>
    <property type="match status" value="1"/>
</dbReference>
<dbReference type="FunFam" id="3.40.50.150:FF:000010">
    <property type="entry name" value="Protein-L-isoaspartate O-methyltransferase"/>
    <property type="match status" value="1"/>
</dbReference>
<dbReference type="NCBIfam" id="TIGR00080">
    <property type="entry name" value="pimt"/>
    <property type="match status" value="1"/>
</dbReference>
<evidence type="ECO:0000256" key="6">
    <source>
        <dbReference type="ARBA" id="ARBA00022691"/>
    </source>
</evidence>
<keyword evidence="9" id="KW-1185">Reference proteome</keyword>
<dbReference type="SUPFAM" id="SSF53335">
    <property type="entry name" value="S-adenosyl-L-methionine-dependent methyltransferases"/>
    <property type="match status" value="1"/>
</dbReference>
<keyword evidence="4 7" id="KW-0489">Methyltransferase</keyword>
<evidence type="ECO:0000256" key="3">
    <source>
        <dbReference type="ARBA" id="ARBA00022490"/>
    </source>
</evidence>
<evidence type="ECO:0000256" key="7">
    <source>
        <dbReference type="HAMAP-Rule" id="MF_00090"/>
    </source>
</evidence>
<sequence length="214" mass="23936">MKDTFKHQGLRQQLVNIVKAKGIQDEKVLNAIGKIPRHLFMDSGFLDHAYQDKAFPIAADQTISQPYTVAFQTELLQVSPGDKVLEIGTGSGYQTAVLCELGAKVYSIERQQELFKKTSKFLPKLGYRAKKLIFGDGYKGLPEEAPFDSIIVTAGAPFVPKPLLSQLKLDGGRLVIPIGDDVQVMNLFIRKGQKEFEQHELGEFRFVPLLEDKN</sequence>
<name>A0A1H9JET3_9FLAO</name>
<dbReference type="Proteomes" id="UP000198999">
    <property type="component" value="Unassembled WGS sequence"/>
</dbReference>
<dbReference type="PANTHER" id="PTHR11579">
    <property type="entry name" value="PROTEIN-L-ISOASPARTATE O-METHYLTRANSFERASE"/>
    <property type="match status" value="1"/>
</dbReference>
<evidence type="ECO:0000256" key="4">
    <source>
        <dbReference type="ARBA" id="ARBA00022603"/>
    </source>
</evidence>
<proteinExistence type="inferred from homology"/>
<evidence type="ECO:0000256" key="5">
    <source>
        <dbReference type="ARBA" id="ARBA00022679"/>
    </source>
</evidence>
<comment type="similarity">
    <text evidence="2 7">Belongs to the methyltransferase superfamily. L-isoaspartyl/D-aspartyl protein methyltransferase family.</text>
</comment>
<dbReference type="EC" id="2.1.1.77" evidence="7"/>
<gene>
    <name evidence="7" type="primary">pcm</name>
    <name evidence="8" type="ORF">SAMN05421824_2489</name>
</gene>
<dbReference type="STRING" id="419940.SAMN05421824_2489"/>
<dbReference type="CDD" id="cd02440">
    <property type="entry name" value="AdoMet_MTases"/>
    <property type="match status" value="1"/>
</dbReference>
<dbReference type="GO" id="GO:0032259">
    <property type="term" value="P:methylation"/>
    <property type="evidence" value="ECO:0007669"/>
    <property type="project" value="UniProtKB-KW"/>
</dbReference>
<dbReference type="GO" id="GO:0005737">
    <property type="term" value="C:cytoplasm"/>
    <property type="evidence" value="ECO:0007669"/>
    <property type="project" value="UniProtKB-SubCell"/>
</dbReference>
<dbReference type="InterPro" id="IPR000682">
    <property type="entry name" value="PCMT"/>
</dbReference>
<evidence type="ECO:0000313" key="8">
    <source>
        <dbReference type="EMBL" id="SEQ85269.1"/>
    </source>
</evidence>
<keyword evidence="5 7" id="KW-0808">Transferase</keyword>
<dbReference type="GO" id="GO:0004719">
    <property type="term" value="F:protein-L-isoaspartate (D-aspartate) O-methyltransferase activity"/>
    <property type="evidence" value="ECO:0007669"/>
    <property type="project" value="UniProtKB-UniRule"/>
</dbReference>
<dbReference type="EMBL" id="FOFN01000003">
    <property type="protein sequence ID" value="SEQ85269.1"/>
    <property type="molecule type" value="Genomic_DNA"/>
</dbReference>
<dbReference type="Pfam" id="PF01135">
    <property type="entry name" value="PCMT"/>
    <property type="match status" value="1"/>
</dbReference>
<dbReference type="OrthoDB" id="9810066at2"/>
<feature type="active site" evidence="7">
    <location>
        <position position="64"/>
    </location>
</feature>
<comment type="subcellular location">
    <subcellularLocation>
        <location evidence="1 7">Cytoplasm</location>
    </subcellularLocation>
</comment>
<dbReference type="InterPro" id="IPR029063">
    <property type="entry name" value="SAM-dependent_MTases_sf"/>
</dbReference>
<evidence type="ECO:0000313" key="9">
    <source>
        <dbReference type="Proteomes" id="UP000198999"/>
    </source>
</evidence>
<reference evidence="8 9" key="1">
    <citation type="submission" date="2016-10" db="EMBL/GenBank/DDBJ databases">
        <authorList>
            <person name="de Groot N.N."/>
        </authorList>
    </citation>
    <scope>NUCLEOTIDE SEQUENCE [LARGE SCALE GENOMIC DNA]</scope>
    <source>
        <strain evidence="8 9">DSM 21035</strain>
    </source>
</reference>
<comment type="catalytic activity">
    <reaction evidence="7">
        <text>[protein]-L-isoaspartate + S-adenosyl-L-methionine = [protein]-L-isoaspartate alpha-methyl ester + S-adenosyl-L-homocysteine</text>
        <dbReference type="Rhea" id="RHEA:12705"/>
        <dbReference type="Rhea" id="RHEA-COMP:12143"/>
        <dbReference type="Rhea" id="RHEA-COMP:12144"/>
        <dbReference type="ChEBI" id="CHEBI:57856"/>
        <dbReference type="ChEBI" id="CHEBI:59789"/>
        <dbReference type="ChEBI" id="CHEBI:90596"/>
        <dbReference type="ChEBI" id="CHEBI:90598"/>
        <dbReference type="EC" id="2.1.1.77"/>
    </reaction>
</comment>
<dbReference type="RefSeq" id="WP_092580007.1">
    <property type="nucleotide sequence ID" value="NZ_FOFN01000003.1"/>
</dbReference>
<dbReference type="PROSITE" id="PS01279">
    <property type="entry name" value="PCMT"/>
    <property type="match status" value="1"/>
</dbReference>
<accession>A0A1H9JET3</accession>
<evidence type="ECO:0000256" key="1">
    <source>
        <dbReference type="ARBA" id="ARBA00004496"/>
    </source>
</evidence>
<dbReference type="GO" id="GO:0030091">
    <property type="term" value="P:protein repair"/>
    <property type="evidence" value="ECO:0007669"/>
    <property type="project" value="UniProtKB-UniRule"/>
</dbReference>
<keyword evidence="6 7" id="KW-0949">S-adenosyl-L-methionine</keyword>
<dbReference type="Gene3D" id="3.40.50.150">
    <property type="entry name" value="Vaccinia Virus protein VP39"/>
    <property type="match status" value="1"/>
</dbReference>
<dbReference type="AlphaFoldDB" id="A0A1H9JET3"/>
<comment type="function">
    <text evidence="7">Catalyzes the methyl esterification of L-isoaspartyl residues in peptides and proteins that result from spontaneous decomposition of normal L-aspartyl and L-asparaginyl residues. It plays a role in the repair and/or degradation of damaged proteins.</text>
</comment>
<keyword evidence="3 7" id="KW-0963">Cytoplasm</keyword>
<organism evidence="8 9">
    <name type="scientific">Hyunsoonleella jejuensis</name>
    <dbReference type="NCBI Taxonomy" id="419940"/>
    <lineage>
        <taxon>Bacteria</taxon>
        <taxon>Pseudomonadati</taxon>
        <taxon>Bacteroidota</taxon>
        <taxon>Flavobacteriia</taxon>
        <taxon>Flavobacteriales</taxon>
        <taxon>Flavobacteriaceae</taxon>
    </lineage>
</organism>
<dbReference type="HAMAP" id="MF_00090">
    <property type="entry name" value="PIMT"/>
    <property type="match status" value="1"/>
</dbReference>
<evidence type="ECO:0000256" key="2">
    <source>
        <dbReference type="ARBA" id="ARBA00005369"/>
    </source>
</evidence>